<name>A0A7D4Q5D1_9MICO</name>
<gene>
    <name evidence="1" type="ORF">HRU87_00150</name>
</gene>
<keyword evidence="2" id="KW-1185">Reference proteome</keyword>
<evidence type="ECO:0000313" key="2">
    <source>
        <dbReference type="Proteomes" id="UP000501003"/>
    </source>
</evidence>
<dbReference type="AlphaFoldDB" id="A0A7D4Q5D1"/>
<protein>
    <submittedName>
        <fullName evidence="1">Uncharacterized protein</fullName>
    </submittedName>
</protein>
<dbReference type="InterPro" id="IPR043519">
    <property type="entry name" value="NT_sf"/>
</dbReference>
<proteinExistence type="predicted"/>
<organism evidence="1 2">
    <name type="scientific">Aquiluna borgnonia</name>
    <dbReference type="NCBI Taxonomy" id="2499157"/>
    <lineage>
        <taxon>Bacteria</taxon>
        <taxon>Bacillati</taxon>
        <taxon>Actinomycetota</taxon>
        <taxon>Actinomycetes</taxon>
        <taxon>Micrococcales</taxon>
        <taxon>Microbacteriaceae</taxon>
        <taxon>Luna cluster</taxon>
        <taxon>Luna-1 subcluster</taxon>
        <taxon>Aquiluna</taxon>
    </lineage>
</organism>
<dbReference type="KEGG" id="aqg:HRU87_00150"/>
<dbReference type="Gene3D" id="3.30.460.10">
    <property type="entry name" value="Beta Polymerase, domain 2"/>
    <property type="match status" value="1"/>
</dbReference>
<accession>A0A7D4Q5D1</accession>
<dbReference type="EMBL" id="CP054056">
    <property type="protein sequence ID" value="QKJ24662.1"/>
    <property type="molecule type" value="Genomic_DNA"/>
</dbReference>
<dbReference type="RefSeq" id="WP_173492961.1">
    <property type="nucleotide sequence ID" value="NZ_CP054056.1"/>
</dbReference>
<sequence length="260" mass="29157">MSEYLDKFLAYQQAMVDKLINIPDVVGLMFAGSSADVSRADQFSDQDFFLVVEDGFGESFRQDLSWLPNHEQIAFAPRETAHGLKVVYENGDLLEFAVFEDDDLNQPWLAVGTDFRVVLENRNITQRLQAASKRSLPKPFDRGAEYQLFLALILIGVGRYRRGEVIAADQHIKGYALAHALRLIRNAVPVQQSRHDTLNPFRRFELDYPELGIEIGGLISESGERAARGLVEIVNRSISATNTELSESLVVAERLGWAAS</sequence>
<evidence type="ECO:0000313" key="1">
    <source>
        <dbReference type="EMBL" id="QKJ24662.1"/>
    </source>
</evidence>
<reference evidence="1 2" key="1">
    <citation type="submission" date="2020-05" db="EMBL/GenBank/DDBJ databases">
        <title>Aquirufa sp. strain 15G-AUS-rot a new Aquirufa species.</title>
        <authorList>
            <person name="Pitt A."/>
            <person name="Hahn M.W."/>
        </authorList>
    </citation>
    <scope>NUCLEOTIDE SEQUENCE [LARGE SCALE GENOMIC DNA]</scope>
    <source>
        <strain evidence="1 2">15G-AUS-rot</strain>
    </source>
</reference>
<dbReference type="Proteomes" id="UP000501003">
    <property type="component" value="Chromosome"/>
</dbReference>